<feature type="chain" id="PRO_5047177253" evidence="2">
    <location>
        <begin position="23"/>
        <end position="448"/>
    </location>
</feature>
<evidence type="ECO:0000256" key="2">
    <source>
        <dbReference type="SAM" id="SignalP"/>
    </source>
</evidence>
<feature type="compositionally biased region" description="Low complexity" evidence="1">
    <location>
        <begin position="372"/>
        <end position="385"/>
    </location>
</feature>
<dbReference type="SUPFAM" id="SSF53850">
    <property type="entry name" value="Periplasmic binding protein-like II"/>
    <property type="match status" value="1"/>
</dbReference>
<feature type="compositionally biased region" description="Polar residues" evidence="1">
    <location>
        <begin position="429"/>
        <end position="440"/>
    </location>
</feature>
<name>A0ABT6I2Z9_9GAMM</name>
<dbReference type="Pfam" id="PF16868">
    <property type="entry name" value="NMT1_3"/>
    <property type="match status" value="1"/>
</dbReference>
<dbReference type="Proteomes" id="UP001162135">
    <property type="component" value="Unassembled WGS sequence"/>
</dbReference>
<organism evidence="3 4">
    <name type="scientific">Salinicola acroporae</name>
    <dbReference type="NCBI Taxonomy" id="1541440"/>
    <lineage>
        <taxon>Bacteria</taxon>
        <taxon>Pseudomonadati</taxon>
        <taxon>Pseudomonadota</taxon>
        <taxon>Gammaproteobacteria</taxon>
        <taxon>Oceanospirillales</taxon>
        <taxon>Halomonadaceae</taxon>
        <taxon>Salinicola</taxon>
    </lineage>
</organism>
<protein>
    <submittedName>
        <fullName evidence="3">C4-dicarboxylate ABC transporter substrate-binding protein</fullName>
    </submittedName>
</protein>
<keyword evidence="4" id="KW-1185">Reference proteome</keyword>
<dbReference type="RefSeq" id="WP_110717840.1">
    <property type="nucleotide sequence ID" value="NZ_PGFS01000001.1"/>
</dbReference>
<evidence type="ECO:0000313" key="4">
    <source>
        <dbReference type="Proteomes" id="UP001162135"/>
    </source>
</evidence>
<dbReference type="EMBL" id="PGFS01000001">
    <property type="protein sequence ID" value="MDH4572021.1"/>
    <property type="molecule type" value="Genomic_DNA"/>
</dbReference>
<reference evidence="3" key="1">
    <citation type="journal article" date="2015" name="Antonie Van Leeuwenhoek">
        <title>Comparative 16S rRNA signatures and multilocus sequence analysis for the genus Salinicola and description of Salinicola acroporae sp. nov., isolated from coral Acropora digitifera.</title>
        <authorList>
            <person name="Lepcha R.T."/>
            <person name="Poddar A."/>
            <person name="Schumann P."/>
            <person name="Das S.K."/>
        </authorList>
    </citation>
    <scope>NUCLEOTIDE SEQUENCE</scope>
    <source>
        <strain evidence="3">S4-41</strain>
    </source>
</reference>
<proteinExistence type="predicted"/>
<accession>A0ABT6I2Z9</accession>
<evidence type="ECO:0000256" key="1">
    <source>
        <dbReference type="SAM" id="MobiDB-lite"/>
    </source>
</evidence>
<reference evidence="3" key="2">
    <citation type="submission" date="2017-11" db="EMBL/GenBank/DDBJ databases">
        <authorList>
            <person name="Das S.K."/>
        </authorList>
    </citation>
    <scope>NUCLEOTIDE SEQUENCE</scope>
    <source>
        <strain evidence="3">S4-41</strain>
    </source>
</reference>
<feature type="region of interest" description="Disordered" evidence="1">
    <location>
        <begin position="372"/>
        <end position="448"/>
    </location>
</feature>
<dbReference type="PANTHER" id="PTHR42941:SF1">
    <property type="entry name" value="SLL1037 PROTEIN"/>
    <property type="match status" value="1"/>
</dbReference>
<sequence length="448" mass="45981">MTRRTGLLIAALGLSGALLVGCGDDGDEQTSDSQSSQQQSGTSANTAGSDSTGSGNAADDQQTAALGEDNGSGASGEPVNLIFGTGGTGGSYYPIGGALKSVFEQSDLVNGVQVVSTGASVQNINNITDGLNQVAIVMSDVAYDAVKGQNQFDGQPADIETIAGMYPNVVQVVATADSDIHSIADLKGKRVGVGKVGSGVEQSAAKVLESAGLSYDDLAQVSHTGYADSVTEMSNGNLDAAFFTSGVPNSSITGLMQSTDITFVPVSGDVASTLLEKYPYYENYEIPAGAPERYNLGDAVDTVAIRNILIVPSSMRDDVAEDLAKRFHDYLESGNVSVGALKQFDPATMDQNLVVPLHPGAEAYYETLAGSADATSGDDATTAGDNSDLSEETASMPANEQAATTETDGAESKPAKQTSAETPEDNIETTEGSDTNGSENAQDKEPQS</sequence>
<dbReference type="Gene3D" id="3.40.190.10">
    <property type="entry name" value="Periplasmic binding protein-like II"/>
    <property type="match status" value="2"/>
</dbReference>
<dbReference type="NCBIfam" id="TIGR02122">
    <property type="entry name" value="TRAP_TAXI"/>
    <property type="match status" value="1"/>
</dbReference>
<feature type="signal peptide" evidence="2">
    <location>
        <begin position="1"/>
        <end position="22"/>
    </location>
</feature>
<gene>
    <name evidence="3" type="ORF">CUR86_05745</name>
</gene>
<feature type="compositionally biased region" description="Low complexity" evidence="1">
    <location>
        <begin position="31"/>
        <end position="43"/>
    </location>
</feature>
<feature type="compositionally biased region" description="Polar residues" evidence="1">
    <location>
        <begin position="44"/>
        <end position="64"/>
    </location>
</feature>
<keyword evidence="2" id="KW-0732">Signal</keyword>
<dbReference type="InterPro" id="IPR011852">
    <property type="entry name" value="TRAP_TAXI"/>
</dbReference>
<evidence type="ECO:0000313" key="3">
    <source>
        <dbReference type="EMBL" id="MDH4572021.1"/>
    </source>
</evidence>
<comment type="caution">
    <text evidence="3">The sequence shown here is derived from an EMBL/GenBank/DDBJ whole genome shotgun (WGS) entry which is preliminary data.</text>
</comment>
<feature type="region of interest" description="Disordered" evidence="1">
    <location>
        <begin position="25"/>
        <end position="78"/>
    </location>
</feature>
<dbReference type="PROSITE" id="PS51257">
    <property type="entry name" value="PROKAR_LIPOPROTEIN"/>
    <property type="match status" value="1"/>
</dbReference>
<dbReference type="PANTHER" id="PTHR42941">
    <property type="entry name" value="SLL1037 PROTEIN"/>
    <property type="match status" value="1"/>
</dbReference>
<feature type="compositionally biased region" description="Polar residues" evidence="1">
    <location>
        <begin position="392"/>
        <end position="407"/>
    </location>
</feature>